<dbReference type="OrthoDB" id="412006at2759"/>
<sequence>MERLWGGSIVSGKLFNHPSCQYFSRLEGGHQKISQDILNQIFPYPTTTTSTNYHLTTSPDDCPFTPKDIARVINSLPHGKAPGYDGIDNLVLKTINKNFSLLFIEFFNRCLSIAKFSNPFKISNIILI</sequence>
<evidence type="ECO:0008006" key="3">
    <source>
        <dbReference type="Google" id="ProtNLM"/>
    </source>
</evidence>
<protein>
    <recommendedName>
        <fullName evidence="3">Reverse transcriptase domain-containing protein</fullName>
    </recommendedName>
</protein>
<accession>A0A4Y2BFQ8</accession>
<dbReference type="AlphaFoldDB" id="A0A4Y2BFQ8"/>
<proteinExistence type="predicted"/>
<gene>
    <name evidence="1" type="ORF">AVEN_179483_1</name>
</gene>
<name>A0A4Y2BFQ8_ARAVE</name>
<evidence type="ECO:0000313" key="2">
    <source>
        <dbReference type="Proteomes" id="UP000499080"/>
    </source>
</evidence>
<reference evidence="1 2" key="1">
    <citation type="journal article" date="2019" name="Sci. Rep.">
        <title>Orb-weaving spider Araneus ventricosus genome elucidates the spidroin gene catalogue.</title>
        <authorList>
            <person name="Kono N."/>
            <person name="Nakamura H."/>
            <person name="Ohtoshi R."/>
            <person name="Moran D.A.P."/>
            <person name="Shinohara A."/>
            <person name="Yoshida Y."/>
            <person name="Fujiwara M."/>
            <person name="Mori M."/>
            <person name="Tomita M."/>
            <person name="Arakawa K."/>
        </authorList>
    </citation>
    <scope>NUCLEOTIDE SEQUENCE [LARGE SCALE GENOMIC DNA]</scope>
</reference>
<evidence type="ECO:0000313" key="1">
    <source>
        <dbReference type="EMBL" id="GBL90577.1"/>
    </source>
</evidence>
<dbReference type="Proteomes" id="UP000499080">
    <property type="component" value="Unassembled WGS sequence"/>
</dbReference>
<comment type="caution">
    <text evidence="1">The sequence shown here is derived from an EMBL/GenBank/DDBJ whole genome shotgun (WGS) entry which is preliminary data.</text>
</comment>
<keyword evidence="2" id="KW-1185">Reference proteome</keyword>
<dbReference type="EMBL" id="BGPR01000072">
    <property type="protein sequence ID" value="GBL90577.1"/>
    <property type="molecule type" value="Genomic_DNA"/>
</dbReference>
<organism evidence="1 2">
    <name type="scientific">Araneus ventricosus</name>
    <name type="common">Orbweaver spider</name>
    <name type="synonym">Epeira ventricosa</name>
    <dbReference type="NCBI Taxonomy" id="182803"/>
    <lineage>
        <taxon>Eukaryota</taxon>
        <taxon>Metazoa</taxon>
        <taxon>Ecdysozoa</taxon>
        <taxon>Arthropoda</taxon>
        <taxon>Chelicerata</taxon>
        <taxon>Arachnida</taxon>
        <taxon>Araneae</taxon>
        <taxon>Araneomorphae</taxon>
        <taxon>Entelegynae</taxon>
        <taxon>Araneoidea</taxon>
        <taxon>Araneidae</taxon>
        <taxon>Araneus</taxon>
    </lineage>
</organism>